<evidence type="ECO:0000313" key="2">
    <source>
        <dbReference type="EMBL" id="SER00552.1"/>
    </source>
</evidence>
<dbReference type="Proteomes" id="UP000199051">
    <property type="component" value="Unassembled WGS sequence"/>
</dbReference>
<protein>
    <submittedName>
        <fullName evidence="2">Helix-turn-helix domain-containing protein</fullName>
    </submittedName>
</protein>
<dbReference type="Gene3D" id="1.10.10.10">
    <property type="entry name" value="Winged helix-like DNA-binding domain superfamily/Winged helix DNA-binding domain"/>
    <property type="match status" value="1"/>
</dbReference>
<gene>
    <name evidence="2" type="ORF">SAMN04487818_101250</name>
</gene>
<dbReference type="InterPro" id="IPR036388">
    <property type="entry name" value="WH-like_DNA-bd_sf"/>
</dbReference>
<keyword evidence="3" id="KW-1185">Reference proteome</keyword>
<name>A0A1H9KN83_9PSEU</name>
<dbReference type="InterPro" id="IPR036390">
    <property type="entry name" value="WH_DNA-bd_sf"/>
</dbReference>
<feature type="domain" description="HTH arsR-type" evidence="1">
    <location>
        <begin position="14"/>
        <end position="90"/>
    </location>
</feature>
<dbReference type="STRING" id="155974.SAMN04487818_101250"/>
<dbReference type="AlphaFoldDB" id="A0A1H9KN83"/>
<accession>A0A1H9KN83</accession>
<dbReference type="RefSeq" id="WP_092774515.1">
    <property type="nucleotide sequence ID" value="NZ_FOGI01000001.1"/>
</dbReference>
<dbReference type="CDD" id="cd00090">
    <property type="entry name" value="HTH_ARSR"/>
    <property type="match status" value="1"/>
</dbReference>
<dbReference type="GO" id="GO:0003700">
    <property type="term" value="F:DNA-binding transcription factor activity"/>
    <property type="evidence" value="ECO:0007669"/>
    <property type="project" value="InterPro"/>
</dbReference>
<proteinExistence type="predicted"/>
<dbReference type="EMBL" id="FOGI01000001">
    <property type="protein sequence ID" value="SER00552.1"/>
    <property type="molecule type" value="Genomic_DNA"/>
</dbReference>
<organism evidence="2 3">
    <name type="scientific">Actinokineospora terrae</name>
    <dbReference type="NCBI Taxonomy" id="155974"/>
    <lineage>
        <taxon>Bacteria</taxon>
        <taxon>Bacillati</taxon>
        <taxon>Actinomycetota</taxon>
        <taxon>Actinomycetes</taxon>
        <taxon>Pseudonocardiales</taxon>
        <taxon>Pseudonocardiaceae</taxon>
        <taxon>Actinokineospora</taxon>
    </lineage>
</organism>
<evidence type="ECO:0000313" key="3">
    <source>
        <dbReference type="Proteomes" id="UP000199051"/>
    </source>
</evidence>
<dbReference type="SMART" id="SM00418">
    <property type="entry name" value="HTH_ARSR"/>
    <property type="match status" value="1"/>
</dbReference>
<dbReference type="SUPFAM" id="SSF46785">
    <property type="entry name" value="Winged helix' DNA-binding domain"/>
    <property type="match status" value="1"/>
</dbReference>
<dbReference type="InterPro" id="IPR011991">
    <property type="entry name" value="ArsR-like_HTH"/>
</dbReference>
<sequence length="195" mass="21588">MAELPERMRIRDVELMRALAHPLRVALLSYLMAVGPRTASECAAAVDSSASNCSWHLRQLAKWGLVEPVPGADGRERPWQPTQVGLEVGEFDPDPAIRGAQLAVFGAALGNEQVLTQRYIDVAGDLDPQWRRASQLNQYSMRISPDELAALNDKIDALVRPYVSTIREDAPDDARPVQASWRAFLRIEADGRSSE</sequence>
<reference evidence="3" key="1">
    <citation type="submission" date="2016-10" db="EMBL/GenBank/DDBJ databases">
        <authorList>
            <person name="Varghese N."/>
            <person name="Submissions S."/>
        </authorList>
    </citation>
    <scope>NUCLEOTIDE SEQUENCE [LARGE SCALE GENOMIC DNA]</scope>
    <source>
        <strain evidence="3">DSM 44260</strain>
    </source>
</reference>
<dbReference type="InterPro" id="IPR001845">
    <property type="entry name" value="HTH_ArsR_DNA-bd_dom"/>
</dbReference>
<evidence type="ECO:0000259" key="1">
    <source>
        <dbReference type="SMART" id="SM00418"/>
    </source>
</evidence>
<dbReference type="Pfam" id="PF12840">
    <property type="entry name" value="HTH_20"/>
    <property type="match status" value="1"/>
</dbReference>